<feature type="compositionally biased region" description="Low complexity" evidence="1">
    <location>
        <begin position="449"/>
        <end position="459"/>
    </location>
</feature>
<reference evidence="3" key="1">
    <citation type="journal article" date="2017" name="Nat. Ecol. Evol.">
        <title>Genome expansion and lineage-specific genetic innovations in the forest pathogenic fungi Armillaria.</title>
        <authorList>
            <person name="Sipos G."/>
            <person name="Prasanna A.N."/>
            <person name="Walter M.C."/>
            <person name="O'Connor E."/>
            <person name="Balint B."/>
            <person name="Krizsan K."/>
            <person name="Kiss B."/>
            <person name="Hess J."/>
            <person name="Varga T."/>
            <person name="Slot J."/>
            <person name="Riley R."/>
            <person name="Boka B."/>
            <person name="Rigling D."/>
            <person name="Barry K."/>
            <person name="Lee J."/>
            <person name="Mihaltcheva S."/>
            <person name="LaButti K."/>
            <person name="Lipzen A."/>
            <person name="Waldron R."/>
            <person name="Moloney N.M."/>
            <person name="Sperisen C."/>
            <person name="Kredics L."/>
            <person name="Vagvoelgyi C."/>
            <person name="Patrignani A."/>
            <person name="Fitzpatrick D."/>
            <person name="Nagy I."/>
            <person name="Doyle S."/>
            <person name="Anderson J.B."/>
            <person name="Grigoriev I.V."/>
            <person name="Gueldener U."/>
            <person name="Muensterkoetter M."/>
            <person name="Nagy L.G."/>
        </authorList>
    </citation>
    <scope>NUCLEOTIDE SEQUENCE [LARGE SCALE GENOMIC DNA]</scope>
    <source>
        <strain evidence="3">C18/9</strain>
    </source>
</reference>
<feature type="region of interest" description="Disordered" evidence="1">
    <location>
        <begin position="276"/>
        <end position="324"/>
    </location>
</feature>
<organism evidence="2 3">
    <name type="scientific">Armillaria ostoyae</name>
    <name type="common">Armillaria root rot fungus</name>
    <dbReference type="NCBI Taxonomy" id="47428"/>
    <lineage>
        <taxon>Eukaryota</taxon>
        <taxon>Fungi</taxon>
        <taxon>Dikarya</taxon>
        <taxon>Basidiomycota</taxon>
        <taxon>Agaricomycotina</taxon>
        <taxon>Agaricomycetes</taxon>
        <taxon>Agaricomycetidae</taxon>
        <taxon>Agaricales</taxon>
        <taxon>Marasmiineae</taxon>
        <taxon>Physalacriaceae</taxon>
        <taxon>Armillaria</taxon>
    </lineage>
</organism>
<feature type="compositionally biased region" description="Low complexity" evidence="1">
    <location>
        <begin position="546"/>
        <end position="556"/>
    </location>
</feature>
<feature type="region of interest" description="Disordered" evidence="1">
    <location>
        <begin position="208"/>
        <end position="249"/>
    </location>
</feature>
<dbReference type="OMA" id="FRISDWH"/>
<dbReference type="AlphaFoldDB" id="A0A284QWU6"/>
<feature type="compositionally biased region" description="Polar residues" evidence="1">
    <location>
        <begin position="575"/>
        <end position="584"/>
    </location>
</feature>
<sequence length="936" mass="101932">MSSPPLPPIKTLTPVPDDDDGDEIIKYEYFVQFEPAAYYRPYREALKLMMPYWRNKGEYSHEEASDLLKQVYNHLAPSIAQLENENLIDSRVGTSIRHWLTLIHDTLPRRFRHADWHNTVARSAPEVRPSHFLPRLSPSAPLPGEEGFDMDEPLIALESYLLQRAIFSGTRLRPGALANNTDFPGHVFDRFPTPLPDSEEAEEVIVFSDPPAKKELPATPARPTASSSTSAPPVPPRSTRPQRTPMSLIPPLVTSSGVSPSPQNHPRVHALATVLSQPNSPPSPLADRRAPPLWNSFSPVRPLGLSRRPPSGTTPTTLPMRPAPVTPDQMIRHGFREMAGAFQGLHQALLSPGASALVSGSGAAGIAAPTITATAPPPPGNAEPLVDNVDLVESSPRSTRRRLKRDLSRRDAPPLPPVTGQGEFLGARPLSPVREEAPAPTTPPPPLPVEEQPSTAVEEFPPPVEPMDVDEPPSPPRVYHPVTGVPLHSRSLVITSLAPDAPSPSAPEPSKAPSTRGNQGRPKGKKSKNKGKGKATAPIPEPARSPSPVVVLPVSAAREELPLPKKNLKRKRSTAAATTSEAGPSTQATSSRPTRARSATAKAARIPEVPTDAESTRSGPSVKKPRFSPEKVAKRKSSQPVAAAAPDPAPQDSNRMFRGRPKQQFLAAELTQAQDPNVAGIPIDRHNSRVELENYHFEDLITAPDEFFDPVCYGHKNGTYGARSSRYAFYVRAPDHYEKVCLPCSARMIECTWNNWFPGADCDQCREGHHGGCSARYTTREMHEITSRLTTFARYNIPSLRRNIMQLRGINRELEHVDYLYRGQVRARDHVVRNIAETLDQFASAEGGNELIEALSGAYREVRSFIVDDGLRRSVGQPLTLPRGPEYVPSDNDASMWNGSADDESEDDESEDADEQAAGPSGTQGGDDSGAAGSSK</sequence>
<keyword evidence="3" id="KW-1185">Reference proteome</keyword>
<evidence type="ECO:0000313" key="2">
    <source>
        <dbReference type="EMBL" id="SJL00937.1"/>
    </source>
</evidence>
<accession>A0A284QWU6</accession>
<evidence type="ECO:0000313" key="3">
    <source>
        <dbReference type="Proteomes" id="UP000219338"/>
    </source>
</evidence>
<feature type="region of interest" description="Disordered" evidence="1">
    <location>
        <begin position="875"/>
        <end position="936"/>
    </location>
</feature>
<name>A0A284QWU6_ARMOS</name>
<feature type="compositionally biased region" description="Acidic residues" evidence="1">
    <location>
        <begin position="901"/>
        <end position="915"/>
    </location>
</feature>
<protein>
    <submittedName>
        <fullName evidence="2">Uncharacterized protein</fullName>
    </submittedName>
</protein>
<dbReference type="Proteomes" id="UP000219338">
    <property type="component" value="Unassembled WGS sequence"/>
</dbReference>
<dbReference type="EMBL" id="FUEG01000002">
    <property type="protein sequence ID" value="SJL00937.1"/>
    <property type="molecule type" value="Genomic_DNA"/>
</dbReference>
<feature type="compositionally biased region" description="Basic residues" evidence="1">
    <location>
        <begin position="522"/>
        <end position="533"/>
    </location>
</feature>
<feature type="compositionally biased region" description="Low complexity" evidence="1">
    <location>
        <begin position="585"/>
        <end position="604"/>
    </location>
</feature>
<dbReference type="STRING" id="47428.A0A284QWU6"/>
<feature type="compositionally biased region" description="Low complexity" evidence="1">
    <location>
        <begin position="305"/>
        <end position="319"/>
    </location>
</feature>
<feature type="compositionally biased region" description="Low complexity" evidence="1">
    <location>
        <begin position="217"/>
        <end position="231"/>
    </location>
</feature>
<evidence type="ECO:0000256" key="1">
    <source>
        <dbReference type="SAM" id="MobiDB-lite"/>
    </source>
</evidence>
<proteinExistence type="predicted"/>
<gene>
    <name evidence="2" type="ORF">ARMOST_04252</name>
</gene>
<feature type="region of interest" description="Disordered" evidence="1">
    <location>
        <begin position="370"/>
        <end position="657"/>
    </location>
</feature>